<dbReference type="InterPro" id="IPR010982">
    <property type="entry name" value="Lambda_DNA-bd_dom_sf"/>
</dbReference>
<dbReference type="SUPFAM" id="SSF47413">
    <property type="entry name" value="lambda repressor-like DNA-binding domains"/>
    <property type="match status" value="1"/>
</dbReference>
<dbReference type="InterPro" id="IPR001387">
    <property type="entry name" value="Cro/C1-type_HTH"/>
</dbReference>
<evidence type="ECO:0000313" key="3">
    <source>
        <dbReference type="Proteomes" id="UP000470875"/>
    </source>
</evidence>
<dbReference type="Proteomes" id="UP000470875">
    <property type="component" value="Unassembled WGS sequence"/>
</dbReference>
<reference evidence="2 3" key="1">
    <citation type="submission" date="2019-08" db="EMBL/GenBank/DDBJ databases">
        <title>In-depth cultivation of the pig gut microbiome towards novel bacterial diversity and tailored functional studies.</title>
        <authorList>
            <person name="Wylensek D."/>
            <person name="Hitch T.C.A."/>
            <person name="Clavel T."/>
        </authorList>
    </citation>
    <scope>NUCLEOTIDE SEQUENCE [LARGE SCALE GENOMIC DNA]</scope>
    <source>
        <strain evidence="2 3">WB03_NA08</strain>
    </source>
</reference>
<evidence type="ECO:0000259" key="1">
    <source>
        <dbReference type="PROSITE" id="PS50943"/>
    </source>
</evidence>
<dbReference type="Pfam" id="PF13560">
    <property type="entry name" value="HTH_31"/>
    <property type="match status" value="1"/>
</dbReference>
<dbReference type="PROSITE" id="PS50943">
    <property type="entry name" value="HTH_CROC1"/>
    <property type="match status" value="1"/>
</dbReference>
<accession>A0A6N7W768</accession>
<dbReference type="RefSeq" id="WP_154544626.1">
    <property type="nucleotide sequence ID" value="NZ_VULO01000006.1"/>
</dbReference>
<name>A0A6N7W768_9ACTO</name>
<feature type="domain" description="HTH cro/C1-type" evidence="1">
    <location>
        <begin position="13"/>
        <end position="66"/>
    </location>
</feature>
<comment type="caution">
    <text evidence="2">The sequence shown here is derived from an EMBL/GenBank/DDBJ whole genome shotgun (WGS) entry which is preliminary data.</text>
</comment>
<evidence type="ECO:0000313" key="2">
    <source>
        <dbReference type="EMBL" id="MSS84353.1"/>
    </source>
</evidence>
<dbReference type="AlphaFoldDB" id="A0A6N7W768"/>
<gene>
    <name evidence="2" type="ORF">FYJ24_06160</name>
</gene>
<dbReference type="GO" id="GO:0003677">
    <property type="term" value="F:DNA binding"/>
    <property type="evidence" value="ECO:0007669"/>
    <property type="project" value="InterPro"/>
</dbReference>
<dbReference type="CDD" id="cd00093">
    <property type="entry name" value="HTH_XRE"/>
    <property type="match status" value="1"/>
</dbReference>
<keyword evidence="3" id="KW-1185">Reference proteome</keyword>
<dbReference type="Gene3D" id="1.10.260.40">
    <property type="entry name" value="lambda repressor-like DNA-binding domains"/>
    <property type="match status" value="1"/>
</dbReference>
<sequence length="82" mass="9076">MRLLSEKEFAKFVRSHRLHANMTQDDLAQAVGKSRRWVHALETGKVDPSLSAALSVAATLGYIVSIEHDEPSSVLDQLFEGL</sequence>
<dbReference type="SMART" id="SM00530">
    <property type="entry name" value="HTH_XRE"/>
    <property type="match status" value="1"/>
</dbReference>
<organism evidence="2 3">
    <name type="scientific">Scrofimicrobium canadense</name>
    <dbReference type="NCBI Taxonomy" id="2652290"/>
    <lineage>
        <taxon>Bacteria</taxon>
        <taxon>Bacillati</taxon>
        <taxon>Actinomycetota</taxon>
        <taxon>Actinomycetes</taxon>
        <taxon>Actinomycetales</taxon>
        <taxon>Actinomycetaceae</taxon>
        <taxon>Scrofimicrobium</taxon>
    </lineage>
</organism>
<protein>
    <submittedName>
        <fullName evidence="2">Helix-turn-helix domain-containing protein</fullName>
    </submittedName>
</protein>
<proteinExistence type="predicted"/>
<dbReference type="EMBL" id="VULO01000006">
    <property type="protein sequence ID" value="MSS84353.1"/>
    <property type="molecule type" value="Genomic_DNA"/>
</dbReference>